<organism evidence="8 9">
    <name type="scientific">Natronosporangium hydrolyticum</name>
    <dbReference type="NCBI Taxonomy" id="2811111"/>
    <lineage>
        <taxon>Bacteria</taxon>
        <taxon>Bacillati</taxon>
        <taxon>Actinomycetota</taxon>
        <taxon>Actinomycetes</taxon>
        <taxon>Micromonosporales</taxon>
        <taxon>Micromonosporaceae</taxon>
        <taxon>Natronosporangium</taxon>
    </lineage>
</organism>
<dbReference type="InterPro" id="IPR001206">
    <property type="entry name" value="Diacylglycerol_kinase_cat_dom"/>
</dbReference>
<dbReference type="PANTHER" id="PTHR14969:SF62">
    <property type="entry name" value="DECAPRENYLPHOSPHORYL-5-PHOSPHORIBOSE PHOSPHATASE RV3807C-RELATED"/>
    <property type="match status" value="1"/>
</dbReference>
<evidence type="ECO:0000256" key="1">
    <source>
        <dbReference type="ARBA" id="ARBA00004651"/>
    </source>
</evidence>
<dbReference type="SMART" id="SM00046">
    <property type="entry name" value="DAGKc"/>
    <property type="match status" value="1"/>
</dbReference>
<dbReference type="GO" id="GO:0005886">
    <property type="term" value="C:plasma membrane"/>
    <property type="evidence" value="ECO:0007669"/>
    <property type="project" value="UniProtKB-SubCell"/>
</dbReference>
<evidence type="ECO:0000256" key="6">
    <source>
        <dbReference type="ARBA" id="ARBA00023136"/>
    </source>
</evidence>
<dbReference type="Gene3D" id="1.20.144.10">
    <property type="entry name" value="Phosphatidic acid phosphatase type 2/haloperoxidase"/>
    <property type="match status" value="1"/>
</dbReference>
<dbReference type="PROSITE" id="PS50146">
    <property type="entry name" value="DAGK"/>
    <property type="match status" value="1"/>
</dbReference>
<dbReference type="RefSeq" id="WP_239678728.1">
    <property type="nucleotide sequence ID" value="NZ_CP070499.1"/>
</dbReference>
<dbReference type="InterPro" id="IPR000326">
    <property type="entry name" value="PAP2/HPO"/>
</dbReference>
<keyword evidence="2" id="KW-1003">Cell membrane</keyword>
<gene>
    <name evidence="8" type="ORF">JQS43_09635</name>
</gene>
<evidence type="ECO:0000313" key="8">
    <source>
        <dbReference type="EMBL" id="QSB16507.1"/>
    </source>
</evidence>
<accession>A0A895YFB7</accession>
<reference evidence="8" key="1">
    <citation type="submission" date="2021-02" db="EMBL/GenBank/DDBJ databases">
        <title>Natrosporangium hydrolyticum gen. nov., sp. nov, a haloalkaliphilic actinobacterium from a soda solonchak soil.</title>
        <authorList>
            <person name="Sorokin D.Y."/>
            <person name="Khijniak T.V."/>
            <person name="Zakharycheva A.P."/>
            <person name="Boueva O.V."/>
            <person name="Ariskina E.V."/>
            <person name="Hahnke R.L."/>
            <person name="Bunk B."/>
            <person name="Sproer C."/>
            <person name="Schumann P."/>
            <person name="Evtushenko L.I."/>
            <person name="Kublanov I.V."/>
        </authorList>
    </citation>
    <scope>NUCLEOTIDE SEQUENCE</scope>
    <source>
        <strain evidence="8">DSM 106523</strain>
    </source>
</reference>
<evidence type="ECO:0000313" key="9">
    <source>
        <dbReference type="Proteomes" id="UP000662857"/>
    </source>
</evidence>
<dbReference type="GO" id="GO:0016301">
    <property type="term" value="F:kinase activity"/>
    <property type="evidence" value="ECO:0007669"/>
    <property type="project" value="InterPro"/>
</dbReference>
<evidence type="ECO:0000256" key="3">
    <source>
        <dbReference type="ARBA" id="ARBA00022692"/>
    </source>
</evidence>
<dbReference type="InterPro" id="IPR045540">
    <property type="entry name" value="YegS/DAGK_C"/>
</dbReference>
<dbReference type="SMART" id="SM00014">
    <property type="entry name" value="acidPPc"/>
    <property type="match status" value="1"/>
</dbReference>
<dbReference type="Pfam" id="PF19279">
    <property type="entry name" value="YegS_C"/>
    <property type="match status" value="1"/>
</dbReference>
<dbReference type="InterPro" id="IPR036938">
    <property type="entry name" value="PAP2/HPO_sf"/>
</dbReference>
<evidence type="ECO:0000256" key="4">
    <source>
        <dbReference type="ARBA" id="ARBA00022801"/>
    </source>
</evidence>
<dbReference type="SUPFAM" id="SSF48317">
    <property type="entry name" value="Acid phosphatase/Vanadium-dependent haloperoxidase"/>
    <property type="match status" value="1"/>
</dbReference>
<dbReference type="PANTHER" id="PTHR14969">
    <property type="entry name" value="SPHINGOSINE-1-PHOSPHATE PHOSPHOHYDROLASE"/>
    <property type="match status" value="1"/>
</dbReference>
<keyword evidence="5" id="KW-1133">Transmembrane helix</keyword>
<name>A0A895YFB7_9ACTN</name>
<keyword evidence="6" id="KW-0472">Membrane</keyword>
<dbReference type="SUPFAM" id="SSF111331">
    <property type="entry name" value="NAD kinase/diacylglycerol kinase-like"/>
    <property type="match status" value="1"/>
</dbReference>
<evidence type="ECO:0000259" key="7">
    <source>
        <dbReference type="PROSITE" id="PS50146"/>
    </source>
</evidence>
<sequence>MTATGTRLDHTMRMLSNSANYSRLWLAVAAAGLLIPGRTRRAAIRGLGALAATSLITNAVLKPLAQRQRPAVDRTPVVRQLRRTPTSGSFPSGHAASAAAFATGVALESPLAGAAVAPLAAAVGYSRVHVGVHYASDVVAGAALGAGLALATRRWWPLTVAGPPRLRPYLPAPRIEQGEGLVVVLNPRSGPNGDPGPQLKAALPAASFIELTDEVDLDAELAGQAPDARALGAAGGDGTVASVAAAALRHGLPLAVFPTGTLNHFARDADISAVQDTLQALASGEAVAVDVATINGRPFLNTAVIGAYPEMVRRREQLEPQWGKWLAMAVAAGQVLRRHEPLRLRIDGEPATVWTLFVGNGEYRPQGNTPAWRPRLDDGWLDVQFLRADARFSRARAVLSTLAGLSGRDGLYHARLAKTVHVDSLDGALPVAHDGEAGGRTDTLSFGKLPGTLLVYRPKRPAPASSLVRRRPGGVNS</sequence>
<keyword evidence="3" id="KW-0812">Transmembrane</keyword>
<dbReference type="InterPro" id="IPR017438">
    <property type="entry name" value="ATP-NAD_kinase_N"/>
</dbReference>
<feature type="domain" description="DAGKc" evidence="7">
    <location>
        <begin position="176"/>
        <end position="298"/>
    </location>
</feature>
<evidence type="ECO:0000256" key="2">
    <source>
        <dbReference type="ARBA" id="ARBA00022475"/>
    </source>
</evidence>
<dbReference type="GO" id="GO:0016787">
    <property type="term" value="F:hydrolase activity"/>
    <property type="evidence" value="ECO:0007669"/>
    <property type="project" value="UniProtKB-KW"/>
</dbReference>
<dbReference type="AlphaFoldDB" id="A0A895YFB7"/>
<dbReference type="Gene3D" id="2.60.200.40">
    <property type="match status" value="1"/>
</dbReference>
<dbReference type="Pfam" id="PF00781">
    <property type="entry name" value="DAGK_cat"/>
    <property type="match status" value="1"/>
</dbReference>
<proteinExistence type="predicted"/>
<evidence type="ECO:0000256" key="5">
    <source>
        <dbReference type="ARBA" id="ARBA00022989"/>
    </source>
</evidence>
<dbReference type="Proteomes" id="UP000662857">
    <property type="component" value="Chromosome"/>
</dbReference>
<protein>
    <submittedName>
        <fullName evidence="8">Phosphatase PAP2 family protein</fullName>
    </submittedName>
</protein>
<comment type="subcellular location">
    <subcellularLocation>
        <location evidence="1">Cell membrane</location>
        <topology evidence="1">Multi-pass membrane protein</topology>
    </subcellularLocation>
</comment>
<keyword evidence="9" id="KW-1185">Reference proteome</keyword>
<dbReference type="InterPro" id="IPR016064">
    <property type="entry name" value="NAD/diacylglycerol_kinase_sf"/>
</dbReference>
<keyword evidence="4" id="KW-0378">Hydrolase</keyword>
<dbReference type="Pfam" id="PF01569">
    <property type="entry name" value="PAP2"/>
    <property type="match status" value="1"/>
</dbReference>
<dbReference type="EMBL" id="CP070499">
    <property type="protein sequence ID" value="QSB16507.1"/>
    <property type="molecule type" value="Genomic_DNA"/>
</dbReference>
<dbReference type="Gene3D" id="3.40.50.10330">
    <property type="entry name" value="Probable inorganic polyphosphate/atp-NAD kinase, domain 1"/>
    <property type="match status" value="1"/>
</dbReference>
<dbReference type="KEGG" id="nhy:JQS43_09635"/>
<dbReference type="CDD" id="cd01610">
    <property type="entry name" value="PAP2_like"/>
    <property type="match status" value="1"/>
</dbReference>